<evidence type="ECO:0000313" key="6">
    <source>
        <dbReference type="EMBL" id="KAF5731369.1"/>
    </source>
</evidence>
<keyword evidence="3" id="KW-0963">Cytoplasm</keyword>
<dbReference type="EMBL" id="JAAARO010000018">
    <property type="protein sequence ID" value="KAF5731369.1"/>
    <property type="molecule type" value="Genomic_DNA"/>
</dbReference>
<dbReference type="Pfam" id="PF00462">
    <property type="entry name" value="Glutaredoxin"/>
    <property type="match status" value="1"/>
</dbReference>
<evidence type="ECO:0000256" key="4">
    <source>
        <dbReference type="ARBA" id="ARBA00023284"/>
    </source>
</evidence>
<protein>
    <submittedName>
        <fullName evidence="6">Putative glutaredoxin grx</fullName>
    </submittedName>
</protein>
<dbReference type="InterPro" id="IPR011905">
    <property type="entry name" value="GlrX-like_pln_2"/>
</dbReference>
<dbReference type="SUPFAM" id="SSF52833">
    <property type="entry name" value="Thioredoxin-like"/>
    <property type="match status" value="1"/>
</dbReference>
<evidence type="ECO:0000256" key="2">
    <source>
        <dbReference type="ARBA" id="ARBA00007568"/>
    </source>
</evidence>
<dbReference type="NCBIfam" id="TIGR02189">
    <property type="entry name" value="GlrX-like_plant"/>
    <property type="match status" value="1"/>
</dbReference>
<keyword evidence="4" id="KW-0676">Redox-active center</keyword>
<evidence type="ECO:0000259" key="5">
    <source>
        <dbReference type="Pfam" id="PF00462"/>
    </source>
</evidence>
<reference evidence="6 7" key="1">
    <citation type="journal article" date="2020" name="Nat. Commun.">
        <title>Genome of Tripterygium wilfordii and identification of cytochrome P450 involved in triptolide biosynthesis.</title>
        <authorList>
            <person name="Tu L."/>
            <person name="Su P."/>
            <person name="Zhang Z."/>
            <person name="Gao L."/>
            <person name="Wang J."/>
            <person name="Hu T."/>
            <person name="Zhou J."/>
            <person name="Zhang Y."/>
            <person name="Zhao Y."/>
            <person name="Liu Y."/>
            <person name="Song Y."/>
            <person name="Tong Y."/>
            <person name="Lu Y."/>
            <person name="Yang J."/>
            <person name="Xu C."/>
            <person name="Jia M."/>
            <person name="Peters R.J."/>
            <person name="Huang L."/>
            <person name="Gao W."/>
        </authorList>
    </citation>
    <scope>NUCLEOTIDE SEQUENCE [LARGE SCALE GENOMIC DNA]</scope>
    <source>
        <strain evidence="7">cv. XIE 37</strain>
        <tissue evidence="6">Leaf</tissue>
    </source>
</reference>
<evidence type="ECO:0000313" key="7">
    <source>
        <dbReference type="Proteomes" id="UP000593562"/>
    </source>
</evidence>
<proteinExistence type="inferred from homology"/>
<accession>A0A7J7CB80</accession>
<dbReference type="GO" id="GO:0005737">
    <property type="term" value="C:cytoplasm"/>
    <property type="evidence" value="ECO:0007669"/>
    <property type="project" value="UniProtKB-SubCell"/>
</dbReference>
<dbReference type="InParanoid" id="A0A7J7CB80"/>
<comment type="subcellular location">
    <subcellularLocation>
        <location evidence="1">Cytoplasm</location>
    </subcellularLocation>
</comment>
<dbReference type="PROSITE" id="PS51354">
    <property type="entry name" value="GLUTAREDOXIN_2"/>
    <property type="match status" value="1"/>
</dbReference>
<dbReference type="InterPro" id="IPR036249">
    <property type="entry name" value="Thioredoxin-like_sf"/>
</dbReference>
<dbReference type="AlphaFoldDB" id="A0A7J7CB80"/>
<name>A0A7J7CB80_TRIWF</name>
<dbReference type="OrthoDB" id="418495at2759"/>
<organism evidence="6 7">
    <name type="scientific">Tripterygium wilfordii</name>
    <name type="common">Thunder God vine</name>
    <dbReference type="NCBI Taxonomy" id="458696"/>
    <lineage>
        <taxon>Eukaryota</taxon>
        <taxon>Viridiplantae</taxon>
        <taxon>Streptophyta</taxon>
        <taxon>Embryophyta</taxon>
        <taxon>Tracheophyta</taxon>
        <taxon>Spermatophyta</taxon>
        <taxon>Magnoliopsida</taxon>
        <taxon>eudicotyledons</taxon>
        <taxon>Gunneridae</taxon>
        <taxon>Pentapetalae</taxon>
        <taxon>rosids</taxon>
        <taxon>fabids</taxon>
        <taxon>Celastrales</taxon>
        <taxon>Celastraceae</taxon>
        <taxon>Tripterygium</taxon>
    </lineage>
</organism>
<feature type="domain" description="Glutaredoxin" evidence="5">
    <location>
        <begin position="45"/>
        <end position="109"/>
    </location>
</feature>
<comment type="similarity">
    <text evidence="2">Belongs to the glutaredoxin family. CC-type subfamily.</text>
</comment>
<dbReference type="Gene3D" id="3.40.30.10">
    <property type="entry name" value="Glutaredoxin"/>
    <property type="match status" value="1"/>
</dbReference>
<sequence>MQQAIPYKSWLPIYTNINHPLNPSTITPKKTVNKKVVNMVSENAIILFARRGCCMGHVVRRLLLGLGVNPPVYEIDEEEEDGILKELDQIVNKGKKVQQLPAVFIGGTLFGGLDRVMETHISGELVPILKEAGVLWL</sequence>
<dbReference type="InterPro" id="IPR002109">
    <property type="entry name" value="Glutaredoxin"/>
</dbReference>
<dbReference type="Proteomes" id="UP000593562">
    <property type="component" value="Unassembled WGS sequence"/>
</dbReference>
<dbReference type="FunCoup" id="A0A7J7CB80">
    <property type="interactions" value="48"/>
</dbReference>
<comment type="caution">
    <text evidence="6">The sequence shown here is derived from an EMBL/GenBank/DDBJ whole genome shotgun (WGS) entry which is preliminary data.</text>
</comment>
<dbReference type="PANTHER" id="PTHR10168">
    <property type="entry name" value="GLUTAREDOXIN"/>
    <property type="match status" value="1"/>
</dbReference>
<evidence type="ECO:0000256" key="3">
    <source>
        <dbReference type="ARBA" id="ARBA00022490"/>
    </source>
</evidence>
<gene>
    <name evidence="6" type="ORF">HS088_TW18G00046</name>
</gene>
<keyword evidence="7" id="KW-1185">Reference proteome</keyword>
<evidence type="ECO:0000256" key="1">
    <source>
        <dbReference type="ARBA" id="ARBA00004496"/>
    </source>
</evidence>